<keyword evidence="1" id="KW-0812">Transmembrane</keyword>
<comment type="caution">
    <text evidence="2">The sequence shown here is derived from an EMBL/GenBank/DDBJ whole genome shotgun (WGS) entry which is preliminary data.</text>
</comment>
<gene>
    <name evidence="2" type="ORF">B0A48_12170</name>
</gene>
<feature type="transmembrane region" description="Helical" evidence="1">
    <location>
        <begin position="54"/>
        <end position="77"/>
    </location>
</feature>
<feature type="transmembrane region" description="Helical" evidence="1">
    <location>
        <begin position="12"/>
        <end position="33"/>
    </location>
</feature>
<keyword evidence="1" id="KW-1133">Transmembrane helix</keyword>
<evidence type="ECO:0000313" key="3">
    <source>
        <dbReference type="Proteomes" id="UP000192596"/>
    </source>
</evidence>
<dbReference type="Proteomes" id="UP000192596">
    <property type="component" value="Unassembled WGS sequence"/>
</dbReference>
<organism evidence="2 3">
    <name type="scientific">Cryoendolithus antarcticus</name>
    <dbReference type="NCBI Taxonomy" id="1507870"/>
    <lineage>
        <taxon>Eukaryota</taxon>
        <taxon>Fungi</taxon>
        <taxon>Dikarya</taxon>
        <taxon>Ascomycota</taxon>
        <taxon>Pezizomycotina</taxon>
        <taxon>Dothideomycetes</taxon>
        <taxon>Dothideomycetidae</taxon>
        <taxon>Cladosporiales</taxon>
        <taxon>Cladosporiaceae</taxon>
        <taxon>Cryoendolithus</taxon>
    </lineage>
</organism>
<dbReference type="AlphaFoldDB" id="A0A1V8SUU0"/>
<name>A0A1V8SUU0_9PEZI</name>
<dbReference type="EMBL" id="NAJO01000027">
    <property type="protein sequence ID" value="OQO02642.1"/>
    <property type="molecule type" value="Genomic_DNA"/>
</dbReference>
<sequence>MSVINISPQESLWLGLGVFLASRLLLAIICIRWKPSRVDWEHGFLDLCALRTRASWAVWLVILVAMSGIFLIVAVALPKPPTLQQLG</sequence>
<reference evidence="3" key="1">
    <citation type="submission" date="2017-03" db="EMBL/GenBank/DDBJ databases">
        <title>Genomes of endolithic fungi from Antarctica.</title>
        <authorList>
            <person name="Coleine C."/>
            <person name="Masonjones S."/>
            <person name="Stajich J.E."/>
        </authorList>
    </citation>
    <scope>NUCLEOTIDE SEQUENCE [LARGE SCALE GENOMIC DNA]</scope>
    <source>
        <strain evidence="3">CCFEE 5527</strain>
    </source>
</reference>
<evidence type="ECO:0000256" key="1">
    <source>
        <dbReference type="SAM" id="Phobius"/>
    </source>
</evidence>
<accession>A0A1V8SUU0</accession>
<keyword evidence="3" id="KW-1185">Reference proteome</keyword>
<evidence type="ECO:0000313" key="2">
    <source>
        <dbReference type="EMBL" id="OQO02642.1"/>
    </source>
</evidence>
<keyword evidence="1" id="KW-0472">Membrane</keyword>
<protein>
    <submittedName>
        <fullName evidence="2">Uncharacterized protein</fullName>
    </submittedName>
</protein>
<proteinExistence type="predicted"/>
<dbReference type="InParanoid" id="A0A1V8SUU0"/>